<evidence type="ECO:0000256" key="3">
    <source>
        <dbReference type="ARBA" id="ARBA00023002"/>
    </source>
</evidence>
<evidence type="ECO:0000256" key="4">
    <source>
        <dbReference type="ARBA" id="ARBA00023004"/>
    </source>
</evidence>
<evidence type="ECO:0000256" key="6">
    <source>
        <dbReference type="RuleBase" id="RU000461"/>
    </source>
</evidence>
<keyword evidence="3 6" id="KW-0560">Oxidoreductase</keyword>
<dbReference type="GO" id="GO:0005506">
    <property type="term" value="F:iron ion binding"/>
    <property type="evidence" value="ECO:0007669"/>
    <property type="project" value="InterPro"/>
</dbReference>
<dbReference type="AlphaFoldDB" id="A0AAV9MZE3"/>
<keyword evidence="6" id="KW-0503">Monooxygenase</keyword>
<evidence type="ECO:0000256" key="5">
    <source>
        <dbReference type="PIRSR" id="PIRSR602401-1"/>
    </source>
</evidence>
<keyword evidence="2 5" id="KW-0479">Metal-binding</keyword>
<sequence>MVSVVVIVVSLGAAFALAVQAWSSSLRRSKATRPIPGPSGLPIIGNLRDIPTGFLWYKFTEWCDKYGPLVKFNIAGHDHLIINTEKIANDLMRERGNIYSSRPQIPMAAQLLSQNMRPVLLPYGDTWRNGRKLMHHLAMPAVARKYEPIQEQESIRVLHELLHDSAEYEQWFERYAAGLIMQLAFGQKIITGKEEPVRRIYTILDHLSRLSEPAGYLVNIFPILLRLPSWLAPFKKEAARLHAEELDLFSSLVKGVEVRRSKGDPHAGNTFTSKWLEDKSAYGLTDPEAYYVLGTLFEAGAGTTAAAMMSFVLAMVLYPDKYEKLKSELDTVVGSTRLPTFEDFADLPYMRACVKETLRWRPVTPTNIPHELTRDDVYEGYLIKQGTVIQVNQWGIHREPELYPKPEDFLPERWLEPFYPTYREPLEKYPNLQNFSAFGFGRRICPGLHIAERSLYLLTARISWAFDISAKPGVTYRDDDYVPTGLAQPKWFDFHLAARDDRTKYVEDAYQDSEWPRLQT</sequence>
<dbReference type="EMBL" id="JAVRRD010000027">
    <property type="protein sequence ID" value="KAK5047061.1"/>
    <property type="molecule type" value="Genomic_DNA"/>
</dbReference>
<comment type="similarity">
    <text evidence="1 6">Belongs to the cytochrome P450 family.</text>
</comment>
<evidence type="ECO:0000313" key="9">
    <source>
        <dbReference type="Proteomes" id="UP001358417"/>
    </source>
</evidence>
<reference evidence="8 9" key="1">
    <citation type="submission" date="2023-08" db="EMBL/GenBank/DDBJ databases">
        <title>Black Yeasts Isolated from many extreme environments.</title>
        <authorList>
            <person name="Coleine C."/>
            <person name="Stajich J.E."/>
            <person name="Selbmann L."/>
        </authorList>
    </citation>
    <scope>NUCLEOTIDE SEQUENCE [LARGE SCALE GENOMIC DNA]</scope>
    <source>
        <strain evidence="8 9">CCFEE 5792</strain>
    </source>
</reference>
<dbReference type="Gene3D" id="1.10.630.10">
    <property type="entry name" value="Cytochrome P450"/>
    <property type="match status" value="1"/>
</dbReference>
<dbReference type="GO" id="GO:0020037">
    <property type="term" value="F:heme binding"/>
    <property type="evidence" value="ECO:0007669"/>
    <property type="project" value="InterPro"/>
</dbReference>
<evidence type="ECO:0000313" key="8">
    <source>
        <dbReference type="EMBL" id="KAK5047061.1"/>
    </source>
</evidence>
<accession>A0AAV9MZE3</accession>
<feature type="signal peptide" evidence="7">
    <location>
        <begin position="1"/>
        <end position="18"/>
    </location>
</feature>
<dbReference type="RefSeq" id="XP_064702628.1">
    <property type="nucleotide sequence ID" value="XM_064850559.1"/>
</dbReference>
<dbReference type="InterPro" id="IPR017972">
    <property type="entry name" value="Cyt_P450_CS"/>
</dbReference>
<dbReference type="SUPFAM" id="SSF48264">
    <property type="entry name" value="Cytochrome P450"/>
    <property type="match status" value="1"/>
</dbReference>
<dbReference type="GeneID" id="89975171"/>
<dbReference type="GO" id="GO:0004497">
    <property type="term" value="F:monooxygenase activity"/>
    <property type="evidence" value="ECO:0007669"/>
    <property type="project" value="UniProtKB-KW"/>
</dbReference>
<keyword evidence="5 6" id="KW-0349">Heme</keyword>
<dbReference type="InterPro" id="IPR001128">
    <property type="entry name" value="Cyt_P450"/>
</dbReference>
<comment type="cofactor">
    <cofactor evidence="5">
        <name>heme</name>
        <dbReference type="ChEBI" id="CHEBI:30413"/>
    </cofactor>
</comment>
<evidence type="ECO:0000256" key="2">
    <source>
        <dbReference type="ARBA" id="ARBA00022723"/>
    </source>
</evidence>
<feature type="chain" id="PRO_5043709753" description="Cytochrome P450" evidence="7">
    <location>
        <begin position="19"/>
        <end position="520"/>
    </location>
</feature>
<dbReference type="InterPro" id="IPR050364">
    <property type="entry name" value="Cytochrome_P450_fung"/>
</dbReference>
<comment type="caution">
    <text evidence="8">The sequence shown here is derived from an EMBL/GenBank/DDBJ whole genome shotgun (WGS) entry which is preliminary data.</text>
</comment>
<dbReference type="Pfam" id="PF00067">
    <property type="entry name" value="p450"/>
    <property type="match status" value="1"/>
</dbReference>
<dbReference type="InterPro" id="IPR036396">
    <property type="entry name" value="Cyt_P450_sf"/>
</dbReference>
<protein>
    <recommendedName>
        <fullName evidence="10">Cytochrome P450</fullName>
    </recommendedName>
</protein>
<organism evidence="8 9">
    <name type="scientific">Exophiala bonariae</name>
    <dbReference type="NCBI Taxonomy" id="1690606"/>
    <lineage>
        <taxon>Eukaryota</taxon>
        <taxon>Fungi</taxon>
        <taxon>Dikarya</taxon>
        <taxon>Ascomycota</taxon>
        <taxon>Pezizomycotina</taxon>
        <taxon>Eurotiomycetes</taxon>
        <taxon>Chaetothyriomycetidae</taxon>
        <taxon>Chaetothyriales</taxon>
        <taxon>Herpotrichiellaceae</taxon>
        <taxon>Exophiala</taxon>
    </lineage>
</organism>
<dbReference type="GO" id="GO:0016705">
    <property type="term" value="F:oxidoreductase activity, acting on paired donors, with incorporation or reduction of molecular oxygen"/>
    <property type="evidence" value="ECO:0007669"/>
    <property type="project" value="InterPro"/>
</dbReference>
<dbReference type="PRINTS" id="PR00385">
    <property type="entry name" value="P450"/>
</dbReference>
<keyword evidence="9" id="KW-1185">Reference proteome</keyword>
<feature type="binding site" description="axial binding residue" evidence="5">
    <location>
        <position position="445"/>
    </location>
    <ligand>
        <name>heme</name>
        <dbReference type="ChEBI" id="CHEBI:30413"/>
    </ligand>
    <ligandPart>
        <name>Fe</name>
        <dbReference type="ChEBI" id="CHEBI:18248"/>
    </ligandPart>
</feature>
<dbReference type="PROSITE" id="PS00086">
    <property type="entry name" value="CYTOCHROME_P450"/>
    <property type="match status" value="1"/>
</dbReference>
<dbReference type="PRINTS" id="PR00463">
    <property type="entry name" value="EP450I"/>
</dbReference>
<keyword evidence="7" id="KW-0732">Signal</keyword>
<dbReference type="Proteomes" id="UP001358417">
    <property type="component" value="Unassembled WGS sequence"/>
</dbReference>
<evidence type="ECO:0000256" key="7">
    <source>
        <dbReference type="SAM" id="SignalP"/>
    </source>
</evidence>
<proteinExistence type="inferred from homology"/>
<dbReference type="PANTHER" id="PTHR46300:SF8">
    <property type="entry name" value="CYTOCHROME P450 2E1"/>
    <property type="match status" value="1"/>
</dbReference>
<dbReference type="CDD" id="cd11065">
    <property type="entry name" value="CYP64-like"/>
    <property type="match status" value="1"/>
</dbReference>
<dbReference type="InterPro" id="IPR002401">
    <property type="entry name" value="Cyt_P450_E_grp-I"/>
</dbReference>
<evidence type="ECO:0008006" key="10">
    <source>
        <dbReference type="Google" id="ProtNLM"/>
    </source>
</evidence>
<evidence type="ECO:0000256" key="1">
    <source>
        <dbReference type="ARBA" id="ARBA00010617"/>
    </source>
</evidence>
<name>A0AAV9MZE3_9EURO</name>
<dbReference type="PANTHER" id="PTHR46300">
    <property type="entry name" value="P450, PUTATIVE (EUROFUNG)-RELATED-RELATED"/>
    <property type="match status" value="1"/>
</dbReference>
<gene>
    <name evidence="8" type="ORF">LTR84_007003</name>
</gene>
<keyword evidence="4 5" id="KW-0408">Iron</keyword>